<evidence type="ECO:0008006" key="4">
    <source>
        <dbReference type="Google" id="ProtNLM"/>
    </source>
</evidence>
<dbReference type="EMBL" id="BAAAUV010000029">
    <property type="protein sequence ID" value="GAA3236099.1"/>
    <property type="molecule type" value="Genomic_DNA"/>
</dbReference>
<comment type="caution">
    <text evidence="2">The sequence shown here is derived from an EMBL/GenBank/DDBJ whole genome shotgun (WGS) entry which is preliminary data.</text>
</comment>
<evidence type="ECO:0000313" key="3">
    <source>
        <dbReference type="Proteomes" id="UP001501237"/>
    </source>
</evidence>
<gene>
    <name evidence="2" type="ORF">GCM10010468_70180</name>
</gene>
<feature type="signal peptide" evidence="1">
    <location>
        <begin position="1"/>
        <end position="19"/>
    </location>
</feature>
<evidence type="ECO:0000256" key="1">
    <source>
        <dbReference type="SAM" id="SignalP"/>
    </source>
</evidence>
<keyword evidence="3" id="KW-1185">Reference proteome</keyword>
<protein>
    <recommendedName>
        <fullName evidence="4">DUF3551 domain-containing protein</fullName>
    </recommendedName>
</protein>
<sequence>MKFGALMMTGALVAGSALLAVGPQASASAAPGRTDCRTYSSVTTCGRVELTASQQKCVAHYTSLGVTEARATTECHAFSR</sequence>
<keyword evidence="1" id="KW-0732">Signal</keyword>
<reference evidence="3" key="1">
    <citation type="journal article" date="2019" name="Int. J. Syst. Evol. Microbiol.">
        <title>The Global Catalogue of Microorganisms (GCM) 10K type strain sequencing project: providing services to taxonomists for standard genome sequencing and annotation.</title>
        <authorList>
            <consortium name="The Broad Institute Genomics Platform"/>
            <consortium name="The Broad Institute Genome Sequencing Center for Infectious Disease"/>
            <person name="Wu L."/>
            <person name="Ma J."/>
        </authorList>
    </citation>
    <scope>NUCLEOTIDE SEQUENCE [LARGE SCALE GENOMIC DNA]</scope>
    <source>
        <strain evidence="3">JCM 9377</strain>
    </source>
</reference>
<evidence type="ECO:0000313" key="2">
    <source>
        <dbReference type="EMBL" id="GAA3236099.1"/>
    </source>
</evidence>
<dbReference type="RefSeq" id="WP_344837202.1">
    <property type="nucleotide sequence ID" value="NZ_BAAAUV010000029.1"/>
</dbReference>
<feature type="chain" id="PRO_5045202678" description="DUF3551 domain-containing protein" evidence="1">
    <location>
        <begin position="20"/>
        <end position="80"/>
    </location>
</feature>
<accession>A0ABP6QNP3</accession>
<dbReference type="Proteomes" id="UP001501237">
    <property type="component" value="Unassembled WGS sequence"/>
</dbReference>
<name>A0ABP6QNP3_9ACTN</name>
<proteinExistence type="predicted"/>
<organism evidence="2 3">
    <name type="scientific">Actinocorallia longicatena</name>
    <dbReference type="NCBI Taxonomy" id="111803"/>
    <lineage>
        <taxon>Bacteria</taxon>
        <taxon>Bacillati</taxon>
        <taxon>Actinomycetota</taxon>
        <taxon>Actinomycetes</taxon>
        <taxon>Streptosporangiales</taxon>
        <taxon>Thermomonosporaceae</taxon>
        <taxon>Actinocorallia</taxon>
    </lineage>
</organism>